<organism evidence="5 6">
    <name type="scientific">Paenibacillus baekrokdamisoli</name>
    <dbReference type="NCBI Taxonomy" id="1712516"/>
    <lineage>
        <taxon>Bacteria</taxon>
        <taxon>Bacillati</taxon>
        <taxon>Bacillota</taxon>
        <taxon>Bacilli</taxon>
        <taxon>Bacillales</taxon>
        <taxon>Paenibacillaceae</taxon>
        <taxon>Paenibacillus</taxon>
    </lineage>
</organism>
<keyword evidence="2" id="KW-0238">DNA-binding</keyword>
<dbReference type="GO" id="GO:0043565">
    <property type="term" value="F:sequence-specific DNA binding"/>
    <property type="evidence" value="ECO:0007669"/>
    <property type="project" value="InterPro"/>
</dbReference>
<dbReference type="InterPro" id="IPR003313">
    <property type="entry name" value="AraC-bd"/>
</dbReference>
<dbReference type="InterPro" id="IPR009057">
    <property type="entry name" value="Homeodomain-like_sf"/>
</dbReference>
<dbReference type="SUPFAM" id="SSF51215">
    <property type="entry name" value="Regulatory protein AraC"/>
    <property type="match status" value="1"/>
</dbReference>
<dbReference type="Proteomes" id="UP000275368">
    <property type="component" value="Chromosome"/>
</dbReference>
<evidence type="ECO:0000313" key="6">
    <source>
        <dbReference type="Proteomes" id="UP000275368"/>
    </source>
</evidence>
<reference evidence="5 6" key="1">
    <citation type="submission" date="2018-11" db="EMBL/GenBank/DDBJ databases">
        <title>Complete genome sequence of Paenibacillus baekrokdamisoli strain KCTC 33723.</title>
        <authorList>
            <person name="Kang S.W."/>
            <person name="Lee K.C."/>
            <person name="Kim K.K."/>
            <person name="Kim J.S."/>
            <person name="Kim D.S."/>
            <person name="Ko S.H."/>
            <person name="Yang S.H."/>
            <person name="Lee J.S."/>
        </authorList>
    </citation>
    <scope>NUCLEOTIDE SEQUENCE [LARGE SCALE GENOMIC DNA]</scope>
    <source>
        <strain evidence="5 6">KCTC 33723</strain>
    </source>
</reference>
<dbReference type="PANTHER" id="PTHR43280:SF2">
    <property type="entry name" value="HTH-TYPE TRANSCRIPTIONAL REGULATOR EXSA"/>
    <property type="match status" value="1"/>
</dbReference>
<dbReference type="PROSITE" id="PS01124">
    <property type="entry name" value="HTH_ARAC_FAMILY_2"/>
    <property type="match status" value="1"/>
</dbReference>
<keyword evidence="1" id="KW-0805">Transcription regulation</keyword>
<keyword evidence="3" id="KW-0804">Transcription</keyword>
<dbReference type="GO" id="GO:0003700">
    <property type="term" value="F:DNA-binding transcription factor activity"/>
    <property type="evidence" value="ECO:0007669"/>
    <property type="project" value="InterPro"/>
</dbReference>
<dbReference type="EMBL" id="AP019308">
    <property type="protein sequence ID" value="BBH22015.1"/>
    <property type="molecule type" value="Genomic_DNA"/>
</dbReference>
<evidence type="ECO:0000313" key="5">
    <source>
        <dbReference type="EMBL" id="BBH22015.1"/>
    </source>
</evidence>
<evidence type="ECO:0000259" key="4">
    <source>
        <dbReference type="PROSITE" id="PS01124"/>
    </source>
</evidence>
<dbReference type="PANTHER" id="PTHR43280">
    <property type="entry name" value="ARAC-FAMILY TRANSCRIPTIONAL REGULATOR"/>
    <property type="match status" value="1"/>
</dbReference>
<keyword evidence="6" id="KW-1185">Reference proteome</keyword>
<evidence type="ECO:0000256" key="3">
    <source>
        <dbReference type="ARBA" id="ARBA00023163"/>
    </source>
</evidence>
<name>A0A3G9J0X8_9BACL</name>
<dbReference type="AlphaFoldDB" id="A0A3G9J0X8"/>
<dbReference type="SMART" id="SM00342">
    <property type="entry name" value="HTH_ARAC"/>
    <property type="match status" value="1"/>
</dbReference>
<accession>A0A3G9J0X8</accession>
<gene>
    <name evidence="5" type="ORF">Back11_33600</name>
</gene>
<dbReference type="Pfam" id="PF12833">
    <property type="entry name" value="HTH_18"/>
    <property type="match status" value="1"/>
</dbReference>
<dbReference type="Gene3D" id="1.10.10.60">
    <property type="entry name" value="Homeodomain-like"/>
    <property type="match status" value="2"/>
</dbReference>
<evidence type="ECO:0000256" key="2">
    <source>
        <dbReference type="ARBA" id="ARBA00023125"/>
    </source>
</evidence>
<sequence>MNQHLINLLQHAELNITDFAIHSRTDMNIRNRTFASEYVMSYHKSGKAKLRIGEEIYDVLPGTVIFIPPHLIHDIYKETDEEAIILWWHFTYKVERVLDVLPLFNIPYIYELKQTERFETVFDQFMASKQNTSALPATILHKAKSLELLYFLLDEALGYRDSKEISPAQQSFLGLLCQMIQHPEKSLSLTDMAENMHLNTAYVSSRFKELYGKSPIGMQRRLRIERAKALLISDQEMSVTRIAELLHFKEVTNFTRLFKKYVGMAPLQYRQLNLRSLT</sequence>
<dbReference type="InterPro" id="IPR014710">
    <property type="entry name" value="RmlC-like_jellyroll"/>
</dbReference>
<dbReference type="Pfam" id="PF02311">
    <property type="entry name" value="AraC_binding"/>
    <property type="match status" value="1"/>
</dbReference>
<feature type="domain" description="HTH araC/xylS-type" evidence="4">
    <location>
        <begin position="170"/>
        <end position="272"/>
    </location>
</feature>
<dbReference type="RefSeq" id="WP_183530838.1">
    <property type="nucleotide sequence ID" value="NZ_JACHXC010000021.1"/>
</dbReference>
<dbReference type="KEGG" id="pbk:Back11_33600"/>
<dbReference type="Gene3D" id="2.60.120.10">
    <property type="entry name" value="Jelly Rolls"/>
    <property type="match status" value="1"/>
</dbReference>
<evidence type="ECO:0000256" key="1">
    <source>
        <dbReference type="ARBA" id="ARBA00023015"/>
    </source>
</evidence>
<dbReference type="InterPro" id="IPR037923">
    <property type="entry name" value="HTH-like"/>
</dbReference>
<proteinExistence type="predicted"/>
<dbReference type="SUPFAM" id="SSF46689">
    <property type="entry name" value="Homeodomain-like"/>
    <property type="match status" value="1"/>
</dbReference>
<dbReference type="InterPro" id="IPR018060">
    <property type="entry name" value="HTH_AraC"/>
</dbReference>
<protein>
    <recommendedName>
        <fullName evidence="4">HTH araC/xylS-type domain-containing protein</fullName>
    </recommendedName>
</protein>